<gene>
    <name evidence="3" type="primary">LOC110754202</name>
</gene>
<dbReference type="Pfam" id="PF17921">
    <property type="entry name" value="Integrase_H2C2"/>
    <property type="match status" value="1"/>
</dbReference>
<dbReference type="AlphaFoldDB" id="A0A6P5S1P5"/>
<dbReference type="Gene3D" id="1.10.340.70">
    <property type="match status" value="1"/>
</dbReference>
<dbReference type="Proteomes" id="UP000515124">
    <property type="component" value="Unplaced"/>
</dbReference>
<sequence>MAYACRQLKKHELNYPTHDLELAAVKELNLKQRRWLELIKDYDCTIEHHPGRANVVAAAISRKSSGSLAHLRGKYLPLLVEFRKLRVGLSLEDQGALLATLYIGSVLVERIVEAQMQDPLICTLRLEVENGTRTDYSVRNDGALMVGRRLYVRGDEALKREILEEAYCSDFAMLPRNTKMYRTLREHYWWPIMKKEIAEYVSV</sequence>
<dbReference type="InterPro" id="IPR041588">
    <property type="entry name" value="Integrase_H2C2"/>
</dbReference>
<dbReference type="PANTHER" id="PTHR34072:SF59">
    <property type="entry name" value="CCHC-TYPE INTEGRASE"/>
    <property type="match status" value="1"/>
</dbReference>
<dbReference type="SUPFAM" id="SSF56672">
    <property type="entry name" value="DNA/RNA polymerases"/>
    <property type="match status" value="1"/>
</dbReference>
<dbReference type="RefSeq" id="XP_021810935.1">
    <property type="nucleotide sequence ID" value="XM_021955243.1"/>
</dbReference>
<protein>
    <submittedName>
        <fullName evidence="3">Uncharacterized protein LOC110754202</fullName>
    </submittedName>
</protein>
<keyword evidence="2" id="KW-1185">Reference proteome</keyword>
<evidence type="ECO:0000259" key="1">
    <source>
        <dbReference type="Pfam" id="PF17921"/>
    </source>
</evidence>
<dbReference type="InterPro" id="IPR043502">
    <property type="entry name" value="DNA/RNA_pol_sf"/>
</dbReference>
<dbReference type="KEGG" id="pavi:110754202"/>
<dbReference type="PANTHER" id="PTHR34072">
    <property type="entry name" value="ENZYMATIC POLYPROTEIN-RELATED"/>
    <property type="match status" value="1"/>
</dbReference>
<evidence type="ECO:0000313" key="3">
    <source>
        <dbReference type="RefSeq" id="XP_021810935.1"/>
    </source>
</evidence>
<feature type="domain" description="Integrase zinc-binding" evidence="1">
    <location>
        <begin position="156"/>
        <end position="201"/>
    </location>
</feature>
<proteinExistence type="predicted"/>
<dbReference type="GeneID" id="110754202"/>
<evidence type="ECO:0000313" key="2">
    <source>
        <dbReference type="Proteomes" id="UP000515124"/>
    </source>
</evidence>
<organism evidence="2 3">
    <name type="scientific">Prunus avium</name>
    <name type="common">Cherry</name>
    <name type="synonym">Cerasus avium</name>
    <dbReference type="NCBI Taxonomy" id="42229"/>
    <lineage>
        <taxon>Eukaryota</taxon>
        <taxon>Viridiplantae</taxon>
        <taxon>Streptophyta</taxon>
        <taxon>Embryophyta</taxon>
        <taxon>Tracheophyta</taxon>
        <taxon>Spermatophyta</taxon>
        <taxon>Magnoliopsida</taxon>
        <taxon>eudicotyledons</taxon>
        <taxon>Gunneridae</taxon>
        <taxon>Pentapetalae</taxon>
        <taxon>rosids</taxon>
        <taxon>fabids</taxon>
        <taxon>Rosales</taxon>
        <taxon>Rosaceae</taxon>
        <taxon>Amygdaloideae</taxon>
        <taxon>Amygdaleae</taxon>
        <taxon>Prunus</taxon>
    </lineage>
</organism>
<accession>A0A6P5S1P5</accession>
<name>A0A6P5S1P5_PRUAV</name>
<reference evidence="3" key="1">
    <citation type="submission" date="2025-08" db="UniProtKB">
        <authorList>
            <consortium name="RefSeq"/>
        </authorList>
    </citation>
    <scope>IDENTIFICATION</scope>
</reference>